<organism evidence="13 14">
    <name type="scientific">Candidatus Liberibacter europaeus</name>
    <dbReference type="NCBI Taxonomy" id="744859"/>
    <lineage>
        <taxon>Bacteria</taxon>
        <taxon>Pseudomonadati</taxon>
        <taxon>Pseudomonadota</taxon>
        <taxon>Alphaproteobacteria</taxon>
        <taxon>Hyphomicrobiales</taxon>
        <taxon>Rhizobiaceae</taxon>
        <taxon>Liberibacter</taxon>
    </lineage>
</organism>
<dbReference type="InterPro" id="IPR004387">
    <property type="entry name" value="Pept_M50_Zn"/>
</dbReference>
<keyword evidence="9 13" id="KW-0482">Metalloprotease</keyword>
<name>A0A2T4VZ27_9HYPH</name>
<dbReference type="GO" id="GO:0006508">
    <property type="term" value="P:proteolysis"/>
    <property type="evidence" value="ECO:0007669"/>
    <property type="project" value="UniProtKB-KW"/>
</dbReference>
<feature type="transmembrane region" description="Helical" evidence="11">
    <location>
        <begin position="12"/>
        <end position="30"/>
    </location>
</feature>
<gene>
    <name evidence="13" type="ORF">C4617_01105</name>
</gene>
<feature type="transmembrane region" description="Helical" evidence="11">
    <location>
        <begin position="288"/>
        <end position="311"/>
    </location>
</feature>
<evidence type="ECO:0000256" key="10">
    <source>
        <dbReference type="ARBA" id="ARBA00023136"/>
    </source>
</evidence>
<dbReference type="InterPro" id="IPR041489">
    <property type="entry name" value="PDZ_6"/>
</dbReference>
<dbReference type="PANTHER" id="PTHR42837:SF2">
    <property type="entry name" value="MEMBRANE METALLOPROTEASE ARASP2, CHLOROPLASTIC-RELATED"/>
    <property type="match status" value="1"/>
</dbReference>
<protein>
    <submittedName>
        <fullName evidence="13">RIP metalloprotease RseP</fullName>
    </submittedName>
</protein>
<evidence type="ECO:0000256" key="11">
    <source>
        <dbReference type="SAM" id="Phobius"/>
    </source>
</evidence>
<dbReference type="Pfam" id="PF17820">
    <property type="entry name" value="PDZ_6"/>
    <property type="match status" value="1"/>
</dbReference>
<evidence type="ECO:0000256" key="2">
    <source>
        <dbReference type="ARBA" id="ARBA00004141"/>
    </source>
</evidence>
<evidence type="ECO:0000256" key="9">
    <source>
        <dbReference type="ARBA" id="ARBA00023049"/>
    </source>
</evidence>
<keyword evidence="6" id="KW-0378">Hydrolase</keyword>
<evidence type="ECO:0000256" key="8">
    <source>
        <dbReference type="ARBA" id="ARBA00022989"/>
    </source>
</evidence>
<dbReference type="PROSITE" id="PS50106">
    <property type="entry name" value="PDZ"/>
    <property type="match status" value="1"/>
</dbReference>
<evidence type="ECO:0000313" key="14">
    <source>
        <dbReference type="Proteomes" id="UP000240811"/>
    </source>
</evidence>
<accession>A0A2T4VZ27</accession>
<dbReference type="InterPro" id="IPR001478">
    <property type="entry name" value="PDZ"/>
</dbReference>
<comment type="subcellular location">
    <subcellularLocation>
        <location evidence="2">Membrane</location>
        <topology evidence="2">Multi-pass membrane protein</topology>
    </subcellularLocation>
</comment>
<dbReference type="CDD" id="cd23081">
    <property type="entry name" value="cpPDZ_EcRseP-like"/>
    <property type="match status" value="1"/>
</dbReference>
<proteinExistence type="inferred from homology"/>
<evidence type="ECO:0000256" key="3">
    <source>
        <dbReference type="ARBA" id="ARBA00007931"/>
    </source>
</evidence>
<comment type="similarity">
    <text evidence="3">Belongs to the peptidase M50B family.</text>
</comment>
<keyword evidence="5 11" id="KW-0812">Transmembrane</keyword>
<feature type="domain" description="PDZ" evidence="12">
    <location>
        <begin position="117"/>
        <end position="156"/>
    </location>
</feature>
<evidence type="ECO:0000313" key="13">
    <source>
        <dbReference type="EMBL" id="PTL87030.1"/>
    </source>
</evidence>
<dbReference type="InterPro" id="IPR008915">
    <property type="entry name" value="Peptidase_M50"/>
</dbReference>
<feature type="transmembrane region" description="Helical" evidence="11">
    <location>
        <begin position="92"/>
        <end position="115"/>
    </location>
</feature>
<feature type="transmembrane region" description="Helical" evidence="11">
    <location>
        <begin position="244"/>
        <end position="268"/>
    </location>
</feature>
<dbReference type="AlphaFoldDB" id="A0A2T4VZ27"/>
<evidence type="ECO:0000259" key="12">
    <source>
        <dbReference type="PROSITE" id="PS50106"/>
    </source>
</evidence>
<reference evidence="14" key="1">
    <citation type="submission" date="2018-02" db="EMBL/GenBank/DDBJ databases">
        <title>Genome sequence of Candidatus Liberibacter europaeus.</title>
        <authorList>
            <person name="Frampton R.A."/>
            <person name="Thompson S.M."/>
            <person name="David C."/>
            <person name="Addison S.M."/>
            <person name="Smith G.R."/>
        </authorList>
    </citation>
    <scope>NUCLEOTIDE SEQUENCE [LARGE SCALE GENOMIC DNA]</scope>
</reference>
<dbReference type="GO" id="GO:0016020">
    <property type="term" value="C:membrane"/>
    <property type="evidence" value="ECO:0007669"/>
    <property type="project" value="UniProtKB-SubCell"/>
</dbReference>
<dbReference type="Proteomes" id="UP000240811">
    <property type="component" value="Unassembled WGS sequence"/>
</dbReference>
<evidence type="ECO:0000256" key="6">
    <source>
        <dbReference type="ARBA" id="ARBA00022801"/>
    </source>
</evidence>
<keyword evidence="8 11" id="KW-1133">Transmembrane helix</keyword>
<dbReference type="CDD" id="cd06163">
    <property type="entry name" value="S2P-M50_PDZ_RseP-like"/>
    <property type="match status" value="1"/>
</dbReference>
<feature type="transmembrane region" description="Helical" evidence="11">
    <location>
        <begin position="323"/>
        <end position="343"/>
    </location>
</feature>
<dbReference type="Gene3D" id="2.30.42.10">
    <property type="match status" value="1"/>
</dbReference>
<evidence type="ECO:0000256" key="1">
    <source>
        <dbReference type="ARBA" id="ARBA00001947"/>
    </source>
</evidence>
<keyword evidence="7" id="KW-0862">Zinc</keyword>
<comment type="cofactor">
    <cofactor evidence="1">
        <name>Zn(2+)</name>
        <dbReference type="ChEBI" id="CHEBI:29105"/>
    </cofactor>
</comment>
<dbReference type="SMART" id="SM00228">
    <property type="entry name" value="PDZ"/>
    <property type="match status" value="1"/>
</dbReference>
<sequence length="352" mass="39174">MISVFLEYFFSYIVDICVIVIVHEFGHYVVARLCGVRVLSFSVGFGPEIVGFTDYSGVRWKISLFPLGGYVSFVDNESDRDSFSSIAHWKKMLVALAGPFANVCSSVLILTFLFYRIGVQIIDPIVSNIVPGSPAAIAGIKPGDRILSVNGMSMSNAENVETYFSSNTSKEIPIILNRDHVGIVKLNVVPRIQEIVDGFSVKRQALFIGAYFKNNARIQNISIMQALLEGLSYSFSMAKEIFHVLYIMFSGGFQFDQIIGPIGVIKISKSFYEKGLNEYMFFLAEASLSVALFNLIPIPILDGGNFLIYFVEMIRRKPLGEKSKAVIFGIGFLIILALVVTVLRNDIYELNI</sequence>
<keyword evidence="4 13" id="KW-0645">Protease</keyword>
<comment type="caution">
    <text evidence="13">The sequence shown here is derived from an EMBL/GenBank/DDBJ whole genome shotgun (WGS) entry which is preliminary data.</text>
</comment>
<dbReference type="InterPro" id="IPR036034">
    <property type="entry name" value="PDZ_sf"/>
</dbReference>
<dbReference type="EMBL" id="PSQJ01000001">
    <property type="protein sequence ID" value="PTL87030.1"/>
    <property type="molecule type" value="Genomic_DNA"/>
</dbReference>
<keyword evidence="10 11" id="KW-0472">Membrane</keyword>
<dbReference type="Pfam" id="PF02163">
    <property type="entry name" value="Peptidase_M50"/>
    <property type="match status" value="1"/>
</dbReference>
<dbReference type="GO" id="GO:0004222">
    <property type="term" value="F:metalloendopeptidase activity"/>
    <property type="evidence" value="ECO:0007669"/>
    <property type="project" value="InterPro"/>
</dbReference>
<evidence type="ECO:0000256" key="5">
    <source>
        <dbReference type="ARBA" id="ARBA00022692"/>
    </source>
</evidence>
<evidence type="ECO:0000256" key="4">
    <source>
        <dbReference type="ARBA" id="ARBA00022670"/>
    </source>
</evidence>
<evidence type="ECO:0000256" key="7">
    <source>
        <dbReference type="ARBA" id="ARBA00022833"/>
    </source>
</evidence>
<dbReference type="PANTHER" id="PTHR42837">
    <property type="entry name" value="REGULATOR OF SIGMA-E PROTEASE RSEP"/>
    <property type="match status" value="1"/>
</dbReference>
<dbReference type="SUPFAM" id="SSF50156">
    <property type="entry name" value="PDZ domain-like"/>
    <property type="match status" value="1"/>
</dbReference>